<feature type="signal peptide" evidence="2">
    <location>
        <begin position="1"/>
        <end position="19"/>
    </location>
</feature>
<accession>A0A1X2HIM9</accession>
<organism evidence="3 4">
    <name type="scientific">Syncephalastrum racemosum</name>
    <name type="common">Filamentous fungus</name>
    <dbReference type="NCBI Taxonomy" id="13706"/>
    <lineage>
        <taxon>Eukaryota</taxon>
        <taxon>Fungi</taxon>
        <taxon>Fungi incertae sedis</taxon>
        <taxon>Mucoromycota</taxon>
        <taxon>Mucoromycotina</taxon>
        <taxon>Mucoromycetes</taxon>
        <taxon>Mucorales</taxon>
        <taxon>Syncephalastraceae</taxon>
        <taxon>Syncephalastrum</taxon>
    </lineage>
</organism>
<sequence>MHGLMATIFSSIHLRIALTVKSLKLIAIWRTISSTALSCWRTNVQFVSACYTHRPTSYLYPSHVTPSFPHVIFVGWSISIATYYCLYTFWSKPCTSRSYYIASSFIFPYTTTLFPENDSIHPNKSA</sequence>
<evidence type="ECO:0000313" key="3">
    <source>
        <dbReference type="EMBL" id="ORY98917.1"/>
    </source>
</evidence>
<evidence type="ECO:0000256" key="2">
    <source>
        <dbReference type="SAM" id="SignalP"/>
    </source>
</evidence>
<keyword evidence="4" id="KW-1185">Reference proteome</keyword>
<dbReference type="InParanoid" id="A0A1X2HIM9"/>
<feature type="transmembrane region" description="Helical" evidence="1">
    <location>
        <begin position="68"/>
        <end position="90"/>
    </location>
</feature>
<keyword evidence="1" id="KW-0812">Transmembrane</keyword>
<name>A0A1X2HIM9_SYNRA</name>
<keyword evidence="1" id="KW-0472">Membrane</keyword>
<proteinExistence type="predicted"/>
<evidence type="ECO:0000256" key="1">
    <source>
        <dbReference type="SAM" id="Phobius"/>
    </source>
</evidence>
<gene>
    <name evidence="3" type="ORF">BCR43DRAFT_488401</name>
</gene>
<dbReference type="EMBL" id="MCGN01000003">
    <property type="protein sequence ID" value="ORY98917.1"/>
    <property type="molecule type" value="Genomic_DNA"/>
</dbReference>
<evidence type="ECO:0000313" key="4">
    <source>
        <dbReference type="Proteomes" id="UP000242180"/>
    </source>
</evidence>
<protein>
    <submittedName>
        <fullName evidence="3">Uncharacterized protein</fullName>
    </submittedName>
</protein>
<dbReference type="Proteomes" id="UP000242180">
    <property type="component" value="Unassembled WGS sequence"/>
</dbReference>
<reference evidence="3 4" key="1">
    <citation type="submission" date="2016-07" db="EMBL/GenBank/DDBJ databases">
        <title>Pervasive Adenine N6-methylation of Active Genes in Fungi.</title>
        <authorList>
            <consortium name="DOE Joint Genome Institute"/>
            <person name="Mondo S.J."/>
            <person name="Dannebaum R.O."/>
            <person name="Kuo R.C."/>
            <person name="Labutti K."/>
            <person name="Haridas S."/>
            <person name="Kuo A."/>
            <person name="Salamov A."/>
            <person name="Ahrendt S.R."/>
            <person name="Lipzen A."/>
            <person name="Sullivan W."/>
            <person name="Andreopoulos W.B."/>
            <person name="Clum A."/>
            <person name="Lindquist E."/>
            <person name="Daum C."/>
            <person name="Ramamoorthy G.K."/>
            <person name="Gryganskyi A."/>
            <person name="Culley D."/>
            <person name="Magnuson J.K."/>
            <person name="James T.Y."/>
            <person name="O'Malley M.A."/>
            <person name="Stajich J.E."/>
            <person name="Spatafora J.W."/>
            <person name="Visel A."/>
            <person name="Grigoriev I.V."/>
        </authorList>
    </citation>
    <scope>NUCLEOTIDE SEQUENCE [LARGE SCALE GENOMIC DNA]</scope>
    <source>
        <strain evidence="3 4">NRRL 2496</strain>
    </source>
</reference>
<comment type="caution">
    <text evidence="3">The sequence shown here is derived from an EMBL/GenBank/DDBJ whole genome shotgun (WGS) entry which is preliminary data.</text>
</comment>
<keyword evidence="2" id="KW-0732">Signal</keyword>
<keyword evidence="1" id="KW-1133">Transmembrane helix</keyword>
<dbReference type="AlphaFoldDB" id="A0A1X2HIM9"/>
<feature type="chain" id="PRO_5013389893" evidence="2">
    <location>
        <begin position="20"/>
        <end position="126"/>
    </location>
</feature>